<keyword evidence="3" id="KW-1185">Reference proteome</keyword>
<sequence>MMWLVLSDDDIVTAQKSSEFTKRLMIAGKYSSMRVKNEYGLVVIETCDDWQVLLPPTLWAPVFKEIHGSVWKGHLRGPHTYRRVAHLCWWPGLGRVGFAIVGTVDHENPEVIPPLQSRRGGAVGDRWTLDAAGPFPVENGGDRYVVAAIEYVTRYVVASCVTEHTAETLATATSHATEMTGKVMEELVQLLQTQQVNPVLYRAQLVGLAEHFDRTWKDRVSTPYKMKRNAIGIGG</sequence>
<dbReference type="InterPro" id="IPR012337">
    <property type="entry name" value="RNaseH-like_sf"/>
</dbReference>
<comment type="caution">
    <text evidence="2">The sequence shown here is derived from an EMBL/GenBank/DDBJ whole genome shotgun (WGS) entry which is preliminary data.</text>
</comment>
<dbReference type="InterPro" id="IPR041588">
    <property type="entry name" value="Integrase_H2C2"/>
</dbReference>
<evidence type="ECO:0000313" key="3">
    <source>
        <dbReference type="Proteomes" id="UP000198211"/>
    </source>
</evidence>
<dbReference type="Gene3D" id="3.30.420.10">
    <property type="entry name" value="Ribonuclease H-like superfamily/Ribonuclease H"/>
    <property type="match status" value="1"/>
</dbReference>
<organism evidence="2 3">
    <name type="scientific">Phytophthora megakarya</name>
    <dbReference type="NCBI Taxonomy" id="4795"/>
    <lineage>
        <taxon>Eukaryota</taxon>
        <taxon>Sar</taxon>
        <taxon>Stramenopiles</taxon>
        <taxon>Oomycota</taxon>
        <taxon>Peronosporomycetes</taxon>
        <taxon>Peronosporales</taxon>
        <taxon>Peronosporaceae</taxon>
        <taxon>Phytophthora</taxon>
    </lineage>
</organism>
<dbReference type="Pfam" id="PF17921">
    <property type="entry name" value="Integrase_H2C2"/>
    <property type="match status" value="1"/>
</dbReference>
<dbReference type="Gene3D" id="1.10.340.70">
    <property type="match status" value="1"/>
</dbReference>
<dbReference type="STRING" id="4795.A0A225VU48"/>
<dbReference type="PANTHER" id="PTHR47266">
    <property type="entry name" value="ENDONUCLEASE-RELATED"/>
    <property type="match status" value="1"/>
</dbReference>
<dbReference type="Proteomes" id="UP000198211">
    <property type="component" value="Unassembled WGS sequence"/>
</dbReference>
<dbReference type="InterPro" id="IPR052160">
    <property type="entry name" value="Gypsy_RT_Integrase-like"/>
</dbReference>
<gene>
    <name evidence="2" type="ORF">PHMEG_00018553</name>
</gene>
<dbReference type="InterPro" id="IPR036397">
    <property type="entry name" value="RNaseH_sf"/>
</dbReference>
<dbReference type="AlphaFoldDB" id="A0A225VU48"/>
<feature type="domain" description="Integrase zinc-binding" evidence="1">
    <location>
        <begin position="55"/>
        <end position="94"/>
    </location>
</feature>
<reference evidence="3" key="1">
    <citation type="submission" date="2017-03" db="EMBL/GenBank/DDBJ databases">
        <title>Phytopthora megakarya and P. palmivora, two closely related causual agents of cacao black pod achieved similar genome size and gene model numbers by different mechanisms.</title>
        <authorList>
            <person name="Ali S."/>
            <person name="Shao J."/>
            <person name="Larry D.J."/>
            <person name="Kronmiller B."/>
            <person name="Shen D."/>
            <person name="Strem M.D."/>
            <person name="Melnick R.L."/>
            <person name="Guiltinan M.J."/>
            <person name="Tyler B.M."/>
            <person name="Meinhardt L.W."/>
            <person name="Bailey B.A."/>
        </authorList>
    </citation>
    <scope>NUCLEOTIDE SEQUENCE [LARGE SCALE GENOMIC DNA]</scope>
    <source>
        <strain evidence="3">zdho120</strain>
    </source>
</reference>
<proteinExistence type="predicted"/>
<protein>
    <submittedName>
        <fullName evidence="2">Trafficking protein particle complex subunit</fullName>
    </submittedName>
</protein>
<name>A0A225VU48_9STRA</name>
<evidence type="ECO:0000259" key="1">
    <source>
        <dbReference type="Pfam" id="PF17921"/>
    </source>
</evidence>
<accession>A0A225VU48</accession>
<evidence type="ECO:0000313" key="2">
    <source>
        <dbReference type="EMBL" id="OWZ08845.1"/>
    </source>
</evidence>
<dbReference type="GO" id="GO:0003676">
    <property type="term" value="F:nucleic acid binding"/>
    <property type="evidence" value="ECO:0007669"/>
    <property type="project" value="InterPro"/>
</dbReference>
<dbReference type="EMBL" id="NBNE01003003">
    <property type="protein sequence ID" value="OWZ08845.1"/>
    <property type="molecule type" value="Genomic_DNA"/>
</dbReference>
<dbReference type="SUPFAM" id="SSF53098">
    <property type="entry name" value="Ribonuclease H-like"/>
    <property type="match status" value="1"/>
</dbReference>
<dbReference type="OrthoDB" id="121806at2759"/>